<proteinExistence type="predicted"/>
<sequence length="83" mass="10017">MNSIHQLEKGKTYRVKQEFRDYDNILHNPGKEWVFIETTFLPYHSGLSLFVMENGERKQYRFQQVPEEQEALLANFMDYVETL</sequence>
<dbReference type="RefSeq" id="WP_108735491.1">
    <property type="nucleotide sequence ID" value="NZ_CP020919.1"/>
</dbReference>
<protein>
    <submittedName>
        <fullName evidence="1">Uncharacterized protein</fullName>
    </submittedName>
</protein>
<dbReference type="Proteomes" id="UP000244677">
    <property type="component" value="Chromosome"/>
</dbReference>
<evidence type="ECO:0000313" key="1">
    <source>
        <dbReference type="EMBL" id="AWG23819.1"/>
    </source>
</evidence>
<accession>A0A2S1LJB8</accession>
<name>A0A2S1LJB8_9FLAO</name>
<dbReference type="Gene3D" id="2.30.30.350">
    <property type="entry name" value="mobile metagenome of vibrio cholerae. Integron cassette protein vch_cass4"/>
    <property type="match status" value="1"/>
</dbReference>
<organism evidence="1 2">
    <name type="scientific">Flavobacterium kingsejongi</name>
    <dbReference type="NCBI Taxonomy" id="1678728"/>
    <lineage>
        <taxon>Bacteria</taxon>
        <taxon>Pseudomonadati</taxon>
        <taxon>Bacteroidota</taxon>
        <taxon>Flavobacteriia</taxon>
        <taxon>Flavobacteriales</taxon>
        <taxon>Flavobacteriaceae</taxon>
        <taxon>Flavobacterium</taxon>
    </lineage>
</organism>
<evidence type="ECO:0000313" key="2">
    <source>
        <dbReference type="Proteomes" id="UP000244677"/>
    </source>
</evidence>
<dbReference type="OrthoDB" id="7597336at2"/>
<dbReference type="AlphaFoldDB" id="A0A2S1LJB8"/>
<dbReference type="KEGG" id="fki:FK004_00560"/>
<reference evidence="1 2" key="1">
    <citation type="submission" date="2017-04" db="EMBL/GenBank/DDBJ databases">
        <title>Complete genome sequence of Flavobacterium kingsejong AJ004.</title>
        <authorList>
            <person name="Lee P.C."/>
        </authorList>
    </citation>
    <scope>NUCLEOTIDE SEQUENCE [LARGE SCALE GENOMIC DNA]</scope>
    <source>
        <strain evidence="1 2">AJ004</strain>
    </source>
</reference>
<dbReference type="EMBL" id="CP020919">
    <property type="protein sequence ID" value="AWG23819.1"/>
    <property type="molecule type" value="Genomic_DNA"/>
</dbReference>
<keyword evidence="2" id="KW-1185">Reference proteome</keyword>
<gene>
    <name evidence="1" type="ORF">FK004_00560</name>
</gene>